<evidence type="ECO:0000313" key="6">
    <source>
        <dbReference type="Proteomes" id="UP000031561"/>
    </source>
</evidence>
<keyword evidence="3" id="KW-0812">Transmembrane</keyword>
<keyword evidence="2" id="KW-0067">ATP-binding</keyword>
<gene>
    <name evidence="5" type="ORF">QQ91_0016445</name>
</gene>
<reference evidence="5 6" key="1">
    <citation type="journal article" date="2015" name="Genome Announc.">
        <title>Draft Genome Sequence of Filamentous Marine Cyanobacterium Lyngbya confervoides Strain BDU141951.</title>
        <authorList>
            <person name="Chandrababunaidu M.M."/>
            <person name="Sen D."/>
            <person name="Tripathy S."/>
        </authorList>
    </citation>
    <scope>NUCLEOTIDE SEQUENCE [LARGE SCALE GENOMIC DNA]</scope>
    <source>
        <strain evidence="5 6">BDU141951</strain>
    </source>
</reference>
<dbReference type="GO" id="GO:0005524">
    <property type="term" value="F:ATP binding"/>
    <property type="evidence" value="ECO:0007669"/>
    <property type="project" value="UniProtKB-KW"/>
</dbReference>
<dbReference type="SUPFAM" id="SSF56112">
    <property type="entry name" value="Protein kinase-like (PK-like)"/>
    <property type="match status" value="1"/>
</dbReference>
<keyword evidence="3" id="KW-1133">Transmembrane helix</keyword>
<feature type="transmembrane region" description="Helical" evidence="3">
    <location>
        <begin position="361"/>
        <end position="385"/>
    </location>
</feature>
<dbReference type="InterPro" id="IPR008271">
    <property type="entry name" value="Ser/Thr_kinase_AS"/>
</dbReference>
<dbReference type="Gene3D" id="1.10.510.10">
    <property type="entry name" value="Transferase(Phosphotransferase) domain 1"/>
    <property type="match status" value="1"/>
</dbReference>
<protein>
    <submittedName>
        <fullName evidence="5">Serine/threonine protein kinase</fullName>
    </submittedName>
</protein>
<dbReference type="RefSeq" id="WP_250833381.1">
    <property type="nucleotide sequence ID" value="NZ_JTHE03000094.1"/>
</dbReference>
<keyword evidence="5" id="KW-0418">Kinase</keyword>
<evidence type="ECO:0000313" key="5">
    <source>
        <dbReference type="EMBL" id="MCM1984413.1"/>
    </source>
</evidence>
<keyword evidence="1" id="KW-0547">Nucleotide-binding</keyword>
<feature type="domain" description="Protein kinase" evidence="4">
    <location>
        <begin position="32"/>
        <end position="293"/>
    </location>
</feature>
<keyword evidence="5" id="KW-0723">Serine/threonine-protein kinase</keyword>
<dbReference type="AlphaFoldDB" id="A0ABD4T7H4"/>
<dbReference type="GO" id="GO:0004674">
    <property type="term" value="F:protein serine/threonine kinase activity"/>
    <property type="evidence" value="ECO:0007669"/>
    <property type="project" value="UniProtKB-KW"/>
</dbReference>
<accession>A0ABD4T7H4</accession>
<dbReference type="Pfam" id="PF00069">
    <property type="entry name" value="Pkinase"/>
    <property type="match status" value="1"/>
</dbReference>
<keyword evidence="6" id="KW-1185">Reference proteome</keyword>
<dbReference type="SMART" id="SM00220">
    <property type="entry name" value="S_TKc"/>
    <property type="match status" value="1"/>
</dbReference>
<keyword evidence="3" id="KW-0472">Membrane</keyword>
<dbReference type="PROSITE" id="PS00108">
    <property type="entry name" value="PROTEIN_KINASE_ST"/>
    <property type="match status" value="1"/>
</dbReference>
<dbReference type="PROSITE" id="PS50011">
    <property type="entry name" value="PROTEIN_KINASE_DOM"/>
    <property type="match status" value="1"/>
</dbReference>
<evidence type="ECO:0000256" key="1">
    <source>
        <dbReference type="ARBA" id="ARBA00022741"/>
    </source>
</evidence>
<comment type="caution">
    <text evidence="5">The sequence shown here is derived from an EMBL/GenBank/DDBJ whole genome shotgun (WGS) entry which is preliminary data.</text>
</comment>
<dbReference type="PANTHER" id="PTHR24363:SF7">
    <property type="entry name" value="SERINE_THREONINE-PROTEIN KINASE-LIKE PROTEIN E"/>
    <property type="match status" value="1"/>
</dbReference>
<dbReference type="Proteomes" id="UP000031561">
    <property type="component" value="Unassembled WGS sequence"/>
</dbReference>
<organism evidence="5 6">
    <name type="scientific">Lyngbya confervoides BDU141951</name>
    <dbReference type="NCBI Taxonomy" id="1574623"/>
    <lineage>
        <taxon>Bacteria</taxon>
        <taxon>Bacillati</taxon>
        <taxon>Cyanobacteriota</taxon>
        <taxon>Cyanophyceae</taxon>
        <taxon>Oscillatoriophycideae</taxon>
        <taxon>Oscillatoriales</taxon>
        <taxon>Microcoleaceae</taxon>
        <taxon>Lyngbya</taxon>
    </lineage>
</organism>
<evidence type="ECO:0000256" key="3">
    <source>
        <dbReference type="SAM" id="Phobius"/>
    </source>
</evidence>
<keyword evidence="5" id="KW-0808">Transferase</keyword>
<dbReference type="PANTHER" id="PTHR24363">
    <property type="entry name" value="SERINE/THREONINE PROTEIN KINASE"/>
    <property type="match status" value="1"/>
</dbReference>
<sequence>MAAIVHPRDSVVILTMACGISGALPEPLGKQYQPRKLLQQRPGKETWLAQDQISGQTVVIKLLYFNAGLDWQQVRLFEREAQVLRSLTHPNIPQYLGYLDFQDDHRQGLGLIQSYVEGDSLAKQLRQGRSFTEADLQQLARALLQILSFLHGRQPPVLHRDLKPSNIIVANRSAHSLGNVFLVDFDAVQTALAPEGATRTIVGTYGYMPPEQFGGRTVPASDLYSLGATLIAIATGQHPADLPQEMLKLQFESRVSLSPAMTRWIGKLVEPSLALRFASAQAAITGLDQLETFEQPTPPLVQPQQSRVRLTKQPDRLHIQIPPPGFHAGLVLLLPFAIAWNSFVAFWTFSAAFTLFPVNLVFLLFSLPFWAVGLAMAGGILLALFGKVQLEINPRQLIYTVTLFGIPCRWPAPSKLEEIDQVEWVPRHWTKDSDGDRVEVPARLTLYAGRKQYRLGGALQLQEAEMRWLAQEISDWLGLPLTSAPA</sequence>
<dbReference type="EMBL" id="JTHE03000094">
    <property type="protein sequence ID" value="MCM1984413.1"/>
    <property type="molecule type" value="Genomic_DNA"/>
</dbReference>
<name>A0ABD4T7H4_9CYAN</name>
<evidence type="ECO:0000259" key="4">
    <source>
        <dbReference type="PROSITE" id="PS50011"/>
    </source>
</evidence>
<feature type="transmembrane region" description="Helical" evidence="3">
    <location>
        <begin position="326"/>
        <end position="349"/>
    </location>
</feature>
<dbReference type="InterPro" id="IPR000719">
    <property type="entry name" value="Prot_kinase_dom"/>
</dbReference>
<dbReference type="InterPro" id="IPR011009">
    <property type="entry name" value="Kinase-like_dom_sf"/>
</dbReference>
<evidence type="ECO:0000256" key="2">
    <source>
        <dbReference type="ARBA" id="ARBA00022840"/>
    </source>
</evidence>
<dbReference type="CDD" id="cd14014">
    <property type="entry name" value="STKc_PknB_like"/>
    <property type="match status" value="1"/>
</dbReference>
<proteinExistence type="predicted"/>